<dbReference type="RefSeq" id="WP_007367229.1">
    <property type="nucleotide sequence ID" value="NZ_GL872282.1"/>
</dbReference>
<organism evidence="8 9">
    <name type="scientific">Prevotella multiformis DSM 16608</name>
    <dbReference type="NCBI Taxonomy" id="888743"/>
    <lineage>
        <taxon>Bacteria</taxon>
        <taxon>Pseudomonadati</taxon>
        <taxon>Bacteroidota</taxon>
        <taxon>Bacteroidia</taxon>
        <taxon>Bacteroidales</taxon>
        <taxon>Prevotellaceae</taxon>
        <taxon>Prevotella</taxon>
    </lineage>
</organism>
<dbReference type="GO" id="GO:0005886">
    <property type="term" value="C:plasma membrane"/>
    <property type="evidence" value="ECO:0007669"/>
    <property type="project" value="UniProtKB-SubCell"/>
</dbReference>
<dbReference type="HOGENOM" id="CLU_018106_1_2_10"/>
<keyword evidence="4 7" id="KW-0812">Transmembrane</keyword>
<comment type="subcellular location">
    <subcellularLocation>
        <location evidence="1">Cell membrane</location>
        <topology evidence="1">Multi-pass membrane protein</topology>
    </subcellularLocation>
</comment>
<proteinExistence type="inferred from homology"/>
<comment type="similarity">
    <text evidence="2">Belongs to the chromate ion transporter (CHR) (TC 2.A.51) family.</text>
</comment>
<feature type="transmembrane region" description="Helical" evidence="7">
    <location>
        <begin position="174"/>
        <end position="189"/>
    </location>
</feature>
<accession>F0FA75</accession>
<dbReference type="EMBL" id="AEWX01000038">
    <property type="protein sequence ID" value="EGC18968.1"/>
    <property type="molecule type" value="Genomic_DNA"/>
</dbReference>
<dbReference type="STRING" id="888743.HMPREF9141_2492"/>
<evidence type="ECO:0000313" key="8">
    <source>
        <dbReference type="EMBL" id="EGC18968.1"/>
    </source>
</evidence>
<dbReference type="GO" id="GO:0015109">
    <property type="term" value="F:chromate transmembrane transporter activity"/>
    <property type="evidence" value="ECO:0007669"/>
    <property type="project" value="InterPro"/>
</dbReference>
<dbReference type="PANTHER" id="PTHR43663:SF1">
    <property type="entry name" value="CHROMATE TRANSPORTER"/>
    <property type="match status" value="1"/>
</dbReference>
<dbReference type="PANTHER" id="PTHR43663">
    <property type="entry name" value="CHROMATE TRANSPORT PROTEIN-RELATED"/>
    <property type="match status" value="1"/>
</dbReference>
<feature type="transmembrane region" description="Helical" evidence="7">
    <location>
        <begin position="7"/>
        <end position="28"/>
    </location>
</feature>
<dbReference type="Proteomes" id="UP000005697">
    <property type="component" value="Unassembled WGS sequence"/>
</dbReference>
<feature type="transmembrane region" description="Helical" evidence="7">
    <location>
        <begin position="79"/>
        <end position="101"/>
    </location>
</feature>
<keyword evidence="5 7" id="KW-1133">Transmembrane helix</keyword>
<dbReference type="InterPro" id="IPR052518">
    <property type="entry name" value="CHR_Transporter"/>
</dbReference>
<dbReference type="InterPro" id="IPR003370">
    <property type="entry name" value="Chromate_transpt"/>
</dbReference>
<comment type="caution">
    <text evidence="8">The sequence shown here is derived from an EMBL/GenBank/DDBJ whole genome shotgun (WGS) entry which is preliminary data.</text>
</comment>
<evidence type="ECO:0000313" key="9">
    <source>
        <dbReference type="Proteomes" id="UP000005697"/>
    </source>
</evidence>
<evidence type="ECO:0000256" key="2">
    <source>
        <dbReference type="ARBA" id="ARBA00005262"/>
    </source>
</evidence>
<keyword evidence="9" id="KW-1185">Reference proteome</keyword>
<evidence type="ECO:0000256" key="3">
    <source>
        <dbReference type="ARBA" id="ARBA00022475"/>
    </source>
</evidence>
<dbReference type="OrthoDB" id="9788907at2"/>
<name>F0FA75_9BACT</name>
<evidence type="ECO:0000256" key="6">
    <source>
        <dbReference type="ARBA" id="ARBA00023136"/>
    </source>
</evidence>
<keyword evidence="6 7" id="KW-0472">Membrane</keyword>
<dbReference type="eggNOG" id="COG2059">
    <property type="taxonomic scope" value="Bacteria"/>
</dbReference>
<gene>
    <name evidence="8" type="ORF">HMPREF9141_2492</name>
</gene>
<sequence length="190" mass="20952">MIFFKLFYVFSKIGIFNFGGGYAMLSLIQNETVVKNHWLTNAEFTDIVAISQSTPGPIGINAATYVGYTAIVNAGYPHWAAVCSAVMCSLAIMWLSFILMICVSRYLLAHKDSREVKDVFKALRPTIVGLIAAAALLLMTKDNFGSPADNPYLFGLSIVLFAAAFYFTRYRKTNPILVMLVCGIAGLLFY</sequence>
<protein>
    <submittedName>
        <fullName evidence="8">Chromate transport protein</fullName>
    </submittedName>
</protein>
<evidence type="ECO:0000256" key="5">
    <source>
        <dbReference type="ARBA" id="ARBA00022989"/>
    </source>
</evidence>
<dbReference type="Pfam" id="PF02417">
    <property type="entry name" value="Chromate_transp"/>
    <property type="match status" value="1"/>
</dbReference>
<evidence type="ECO:0000256" key="1">
    <source>
        <dbReference type="ARBA" id="ARBA00004651"/>
    </source>
</evidence>
<feature type="transmembrane region" description="Helical" evidence="7">
    <location>
        <begin position="151"/>
        <end position="167"/>
    </location>
</feature>
<evidence type="ECO:0000256" key="7">
    <source>
        <dbReference type="SAM" id="Phobius"/>
    </source>
</evidence>
<reference evidence="8 9" key="1">
    <citation type="submission" date="2011-01" db="EMBL/GenBank/DDBJ databases">
        <authorList>
            <person name="Muzny D."/>
            <person name="Qin X."/>
            <person name="Deng J."/>
            <person name="Jiang H."/>
            <person name="Liu Y."/>
            <person name="Qu J."/>
            <person name="Song X.-Z."/>
            <person name="Zhang L."/>
            <person name="Thornton R."/>
            <person name="Coyle M."/>
            <person name="Francisco L."/>
            <person name="Jackson L."/>
            <person name="Javaid M."/>
            <person name="Korchina V."/>
            <person name="Kovar C."/>
            <person name="Mata R."/>
            <person name="Mathew T."/>
            <person name="Ngo R."/>
            <person name="Nguyen L."/>
            <person name="Nguyen N."/>
            <person name="Okwuonu G."/>
            <person name="Ongeri F."/>
            <person name="Pham C."/>
            <person name="Simmons D."/>
            <person name="Wilczek-Boney K."/>
            <person name="Hale W."/>
            <person name="Jakkamsetti A."/>
            <person name="Pham P."/>
            <person name="Ruth R."/>
            <person name="San Lucas F."/>
            <person name="Warren J."/>
            <person name="Zhang J."/>
            <person name="Zhao Z."/>
            <person name="Zhou C."/>
            <person name="Zhu D."/>
            <person name="Lee S."/>
            <person name="Bess C."/>
            <person name="Blankenburg K."/>
            <person name="Forbes L."/>
            <person name="Fu Q."/>
            <person name="Gubbala S."/>
            <person name="Hirani K."/>
            <person name="Jayaseelan J.C."/>
            <person name="Lara F."/>
            <person name="Munidasa M."/>
            <person name="Palculict T."/>
            <person name="Patil S."/>
            <person name="Pu L.-L."/>
            <person name="Saada N."/>
            <person name="Tang L."/>
            <person name="Weissenberger G."/>
            <person name="Zhu Y."/>
            <person name="Hemphill L."/>
            <person name="Shang Y."/>
            <person name="Youmans B."/>
            <person name="Ayvaz T."/>
            <person name="Ross M."/>
            <person name="Santibanez J."/>
            <person name="Aqrawi P."/>
            <person name="Gross S."/>
            <person name="Joshi V."/>
            <person name="Fowler G."/>
            <person name="Nazareth L."/>
            <person name="Reid J."/>
            <person name="Worley K."/>
            <person name="Petrosino J."/>
            <person name="Highlander S."/>
            <person name="Gibbs R."/>
        </authorList>
    </citation>
    <scope>NUCLEOTIDE SEQUENCE [LARGE SCALE GENOMIC DNA]</scope>
    <source>
        <strain evidence="8 9">DSM 16608</strain>
    </source>
</reference>
<dbReference type="AlphaFoldDB" id="F0FA75"/>
<feature type="transmembrane region" description="Helical" evidence="7">
    <location>
        <begin position="122"/>
        <end position="139"/>
    </location>
</feature>
<evidence type="ECO:0000256" key="4">
    <source>
        <dbReference type="ARBA" id="ARBA00022692"/>
    </source>
</evidence>
<keyword evidence="3" id="KW-1003">Cell membrane</keyword>